<feature type="transmembrane region" description="Helical" evidence="2">
    <location>
        <begin position="31"/>
        <end position="50"/>
    </location>
</feature>
<name>A0ABU9W5D5_9MICO</name>
<dbReference type="EMBL" id="JBCLVG010000002">
    <property type="protein sequence ID" value="MEN1947182.1"/>
    <property type="molecule type" value="Genomic_DNA"/>
</dbReference>
<dbReference type="Pfam" id="PF14012">
    <property type="entry name" value="DUF4229"/>
    <property type="match status" value="1"/>
</dbReference>
<keyword evidence="2" id="KW-0812">Transmembrane</keyword>
<keyword evidence="2" id="KW-0472">Membrane</keyword>
<dbReference type="Proteomes" id="UP001425155">
    <property type="component" value="Unassembled WGS sequence"/>
</dbReference>
<keyword evidence="2" id="KW-1133">Transmembrane helix</keyword>
<dbReference type="InterPro" id="IPR025323">
    <property type="entry name" value="DUF4229"/>
</dbReference>
<accession>A0ABU9W5D5</accession>
<reference evidence="3 4" key="1">
    <citation type="submission" date="2024-03" db="EMBL/GenBank/DDBJ databases">
        <title>YIM 134122 draft genome.</title>
        <authorList>
            <person name="Zuo S."/>
            <person name="Xiong L."/>
        </authorList>
    </citation>
    <scope>NUCLEOTIDE SEQUENCE [LARGE SCALE GENOMIC DNA]</scope>
    <source>
        <strain evidence="3 4">YIM 134122</strain>
    </source>
</reference>
<dbReference type="RefSeq" id="WP_342114176.1">
    <property type="nucleotide sequence ID" value="NZ_JBCAUN010000002.1"/>
</dbReference>
<sequence length="124" mass="13242">MKASSWVTYTVLRLLAFFVPFAVLMLVNVPWYVSAIVAALFGLAFSYIFLRRPREKVATSIYESRHRDKPLVNADDESEDAAIDDASTMDAAPGAAAAGYGSASVSSQKATTDAAGGSEGERQS</sequence>
<protein>
    <submittedName>
        <fullName evidence="3">DUF4229 domain-containing protein</fullName>
    </submittedName>
</protein>
<feature type="region of interest" description="Disordered" evidence="1">
    <location>
        <begin position="93"/>
        <end position="124"/>
    </location>
</feature>
<proteinExistence type="predicted"/>
<comment type="caution">
    <text evidence="3">The sequence shown here is derived from an EMBL/GenBank/DDBJ whole genome shotgun (WGS) entry which is preliminary data.</text>
</comment>
<feature type="compositionally biased region" description="Low complexity" evidence="1">
    <location>
        <begin position="93"/>
        <end position="107"/>
    </location>
</feature>
<gene>
    <name evidence="3" type="ORF">WJX64_11540</name>
</gene>
<feature type="transmembrane region" description="Helical" evidence="2">
    <location>
        <begin position="7"/>
        <end position="25"/>
    </location>
</feature>
<organism evidence="3 4">
    <name type="scientific">Leifsonia stereocauli</name>
    <dbReference type="NCBI Taxonomy" id="3134136"/>
    <lineage>
        <taxon>Bacteria</taxon>
        <taxon>Bacillati</taxon>
        <taxon>Actinomycetota</taxon>
        <taxon>Actinomycetes</taxon>
        <taxon>Micrococcales</taxon>
        <taxon>Microbacteriaceae</taxon>
        <taxon>Leifsonia</taxon>
    </lineage>
</organism>
<evidence type="ECO:0000256" key="1">
    <source>
        <dbReference type="SAM" id="MobiDB-lite"/>
    </source>
</evidence>
<keyword evidence="4" id="KW-1185">Reference proteome</keyword>
<evidence type="ECO:0000256" key="2">
    <source>
        <dbReference type="SAM" id="Phobius"/>
    </source>
</evidence>
<evidence type="ECO:0000313" key="3">
    <source>
        <dbReference type="EMBL" id="MEN1947182.1"/>
    </source>
</evidence>
<evidence type="ECO:0000313" key="4">
    <source>
        <dbReference type="Proteomes" id="UP001425155"/>
    </source>
</evidence>